<evidence type="ECO:0000313" key="3">
    <source>
        <dbReference type="Proteomes" id="UP001201873"/>
    </source>
</evidence>
<dbReference type="Gene3D" id="3.40.630.30">
    <property type="match status" value="1"/>
</dbReference>
<sequence>MSVQLDVPVLAGSLVRLEPLTMEHAVDLAAAVEEDRETYGFTLVPRGSQTRGYAAALLARPGLTPFAQVRVRDGKAVGCTGFLDPRPWPDRPALRAVEIGSTWLAASAQGSGINAEAKLLLLGYAFETLGVARVDLNTDARNHRCRRALTRLGISFEGVLRNWSMSWAPGEEGTVRDSAMFAVVASEWPAVRRALMTRLASAGMAAGVSGPPAS</sequence>
<organism evidence="2 3">
    <name type="scientific">Frankia umida</name>
    <dbReference type="NCBI Taxonomy" id="573489"/>
    <lineage>
        <taxon>Bacteria</taxon>
        <taxon>Bacillati</taxon>
        <taxon>Actinomycetota</taxon>
        <taxon>Actinomycetes</taxon>
        <taxon>Frankiales</taxon>
        <taxon>Frankiaceae</taxon>
        <taxon>Frankia</taxon>
    </lineage>
</organism>
<dbReference type="PROSITE" id="PS51186">
    <property type="entry name" value="GNAT"/>
    <property type="match status" value="1"/>
</dbReference>
<name>A0ABT0K2V7_9ACTN</name>
<proteinExistence type="predicted"/>
<dbReference type="PANTHER" id="PTHR43610:SF1">
    <property type="entry name" value="N-ACETYLTRANSFERASE DOMAIN-CONTAINING PROTEIN"/>
    <property type="match status" value="1"/>
</dbReference>
<protein>
    <submittedName>
        <fullName evidence="2">GNAT family N-acetyltransferase</fullName>
    </submittedName>
</protein>
<accession>A0ABT0K2V7</accession>
<keyword evidence="3" id="KW-1185">Reference proteome</keyword>
<dbReference type="InterPro" id="IPR000182">
    <property type="entry name" value="GNAT_dom"/>
</dbReference>
<dbReference type="SUPFAM" id="SSF55729">
    <property type="entry name" value="Acyl-CoA N-acyltransferases (Nat)"/>
    <property type="match status" value="1"/>
</dbReference>
<dbReference type="RefSeq" id="WP_248826250.1">
    <property type="nucleotide sequence ID" value="NZ_JALKFT010000027.1"/>
</dbReference>
<dbReference type="Proteomes" id="UP001201873">
    <property type="component" value="Unassembled WGS sequence"/>
</dbReference>
<dbReference type="Pfam" id="PF13302">
    <property type="entry name" value="Acetyltransf_3"/>
    <property type="match status" value="1"/>
</dbReference>
<comment type="caution">
    <text evidence="2">The sequence shown here is derived from an EMBL/GenBank/DDBJ whole genome shotgun (WGS) entry which is preliminary data.</text>
</comment>
<feature type="domain" description="N-acetyltransferase" evidence="1">
    <location>
        <begin position="15"/>
        <end position="182"/>
    </location>
</feature>
<reference evidence="2 3" key="1">
    <citation type="submission" date="2022-04" db="EMBL/GenBank/DDBJ databases">
        <title>Genome diversity in the genus Frankia.</title>
        <authorList>
            <person name="Carlos-Shanley C."/>
            <person name="Hahn D."/>
        </authorList>
    </citation>
    <scope>NUCLEOTIDE SEQUENCE [LARGE SCALE GENOMIC DNA]</scope>
    <source>
        <strain evidence="2 3">Ag45/Mut15</strain>
    </source>
</reference>
<evidence type="ECO:0000313" key="2">
    <source>
        <dbReference type="EMBL" id="MCK9878113.1"/>
    </source>
</evidence>
<evidence type="ECO:0000259" key="1">
    <source>
        <dbReference type="PROSITE" id="PS51186"/>
    </source>
</evidence>
<gene>
    <name evidence="2" type="ORF">MXD59_20465</name>
</gene>
<dbReference type="InterPro" id="IPR016181">
    <property type="entry name" value="Acyl_CoA_acyltransferase"/>
</dbReference>
<dbReference type="EMBL" id="JALKFT010000027">
    <property type="protein sequence ID" value="MCK9878113.1"/>
    <property type="molecule type" value="Genomic_DNA"/>
</dbReference>
<dbReference type="PANTHER" id="PTHR43610">
    <property type="entry name" value="BLL6696 PROTEIN"/>
    <property type="match status" value="1"/>
</dbReference>